<comment type="caution">
    <text evidence="1">The sequence shown here is derived from an EMBL/GenBank/DDBJ whole genome shotgun (WGS) entry which is preliminary data.</text>
</comment>
<keyword evidence="2" id="KW-1185">Reference proteome</keyword>
<dbReference type="EMBL" id="CAIIXF020000007">
    <property type="protein sequence ID" value="CAH1789373.1"/>
    <property type="molecule type" value="Genomic_DNA"/>
</dbReference>
<evidence type="ECO:0000313" key="1">
    <source>
        <dbReference type="EMBL" id="CAH1789373.1"/>
    </source>
</evidence>
<name>A0A8J1XS79_OWEFU</name>
<organism evidence="1 2">
    <name type="scientific">Owenia fusiformis</name>
    <name type="common">Polychaete worm</name>
    <dbReference type="NCBI Taxonomy" id="6347"/>
    <lineage>
        <taxon>Eukaryota</taxon>
        <taxon>Metazoa</taxon>
        <taxon>Spiralia</taxon>
        <taxon>Lophotrochozoa</taxon>
        <taxon>Annelida</taxon>
        <taxon>Polychaeta</taxon>
        <taxon>Sedentaria</taxon>
        <taxon>Canalipalpata</taxon>
        <taxon>Sabellida</taxon>
        <taxon>Oweniida</taxon>
        <taxon>Oweniidae</taxon>
        <taxon>Owenia</taxon>
    </lineage>
</organism>
<accession>A0A8J1XS79</accession>
<protein>
    <submittedName>
        <fullName evidence="1">Uncharacterized protein</fullName>
    </submittedName>
</protein>
<sequence length="119" mass="14172">MQEICRKRTTRTGTHYKLPDGIKNEVRRHTEAILRMASHYTGRDTNKEYLELGLNVKKMHALFVEECKQFNKTTVNKRMYREIFKENYNIAFYKPKKINANYVLILMKAVKILGQGMRN</sequence>
<proteinExistence type="predicted"/>
<reference evidence="1" key="1">
    <citation type="submission" date="2022-03" db="EMBL/GenBank/DDBJ databases">
        <authorList>
            <person name="Martin C."/>
        </authorList>
    </citation>
    <scope>NUCLEOTIDE SEQUENCE</scope>
</reference>
<dbReference type="Proteomes" id="UP000749559">
    <property type="component" value="Unassembled WGS sequence"/>
</dbReference>
<dbReference type="AlphaFoldDB" id="A0A8J1XS79"/>
<evidence type="ECO:0000313" key="2">
    <source>
        <dbReference type="Proteomes" id="UP000749559"/>
    </source>
</evidence>
<dbReference type="OrthoDB" id="6161632at2759"/>
<gene>
    <name evidence="1" type="ORF">OFUS_LOCUS14744</name>
</gene>